<dbReference type="OrthoDB" id="5312133at2759"/>
<evidence type="ECO:0000256" key="1">
    <source>
        <dbReference type="SAM" id="MobiDB-lite"/>
    </source>
</evidence>
<feature type="transmembrane region" description="Helical" evidence="2">
    <location>
        <begin position="21"/>
        <end position="39"/>
    </location>
</feature>
<dbReference type="RefSeq" id="XP_016211025.1">
    <property type="nucleotide sequence ID" value="XM_016361205.1"/>
</dbReference>
<accession>A0A0D1XG32</accession>
<dbReference type="GeneID" id="27315415"/>
<dbReference type="InParanoid" id="A0A0D1XG32"/>
<reference evidence="3 4" key="1">
    <citation type="submission" date="2015-01" db="EMBL/GenBank/DDBJ databases">
        <title>The Genome Sequence of Ochroconis gallopava CBS43764.</title>
        <authorList>
            <consortium name="The Broad Institute Genomics Platform"/>
            <person name="Cuomo C."/>
            <person name="de Hoog S."/>
            <person name="Gorbushina A."/>
            <person name="Stielow B."/>
            <person name="Teixiera M."/>
            <person name="Abouelleil A."/>
            <person name="Chapman S.B."/>
            <person name="Priest M."/>
            <person name="Young S.K."/>
            <person name="Wortman J."/>
            <person name="Nusbaum C."/>
            <person name="Birren B."/>
        </authorList>
    </citation>
    <scope>NUCLEOTIDE SEQUENCE [LARGE SCALE GENOMIC DNA]</scope>
    <source>
        <strain evidence="3 4">CBS 43764</strain>
    </source>
</reference>
<organism evidence="3 4">
    <name type="scientific">Verruconis gallopava</name>
    <dbReference type="NCBI Taxonomy" id="253628"/>
    <lineage>
        <taxon>Eukaryota</taxon>
        <taxon>Fungi</taxon>
        <taxon>Dikarya</taxon>
        <taxon>Ascomycota</taxon>
        <taxon>Pezizomycotina</taxon>
        <taxon>Dothideomycetes</taxon>
        <taxon>Pleosporomycetidae</taxon>
        <taxon>Venturiales</taxon>
        <taxon>Sympoventuriaceae</taxon>
        <taxon>Verruconis</taxon>
    </lineage>
</organism>
<name>A0A0D1XG32_9PEZI</name>
<feature type="region of interest" description="Disordered" evidence="1">
    <location>
        <begin position="507"/>
        <end position="534"/>
    </location>
</feature>
<dbReference type="AlphaFoldDB" id="A0A0D1XG32"/>
<feature type="region of interest" description="Disordered" evidence="1">
    <location>
        <begin position="597"/>
        <end position="620"/>
    </location>
</feature>
<evidence type="ECO:0000256" key="2">
    <source>
        <dbReference type="SAM" id="Phobius"/>
    </source>
</evidence>
<dbReference type="PANTHER" id="PTHR42055:SF1">
    <property type="entry name" value="YALI0E03476P"/>
    <property type="match status" value="1"/>
</dbReference>
<keyword evidence="4" id="KW-1185">Reference proteome</keyword>
<dbReference type="PANTHER" id="PTHR42055">
    <property type="entry name" value="YALI0E03476P"/>
    <property type="match status" value="1"/>
</dbReference>
<evidence type="ECO:0000313" key="4">
    <source>
        <dbReference type="Proteomes" id="UP000053259"/>
    </source>
</evidence>
<dbReference type="HOGENOM" id="CLU_030660_0_0_1"/>
<sequence length="620" mass="71361">MPTQRTCFGRPINIVMPPRRFQLLFAFIFTTFIFLWSLGSSVSEYPAVAAVTEHIPQSIRDPHLPSIPNSFNPFRPAAHKPPEQENSSAGEARWYSDWRWRNPFSSSVTLEEKRAVLPPLRTRPPIYTYYEQTMQAKVSPEIKDAEERLLFQWRRAWWAQGFKPIVLGKAEALNNPLYKKVQMMGLQDNIDIELMRWLAWGTMGDGILSNWLAFPMASHESSTLTFLRRGSYPQLTKFEKLKSGLYCGSKKDINNAIEEAIKRPEELKKVSDLSDKKFDELFQVAKTDSIAYYEWDVIKENYKPIAETMFDKKDMVSGYRMLSELINAHLQTTWQNTFDKGVAVLKPLPRFMTVLTEQAYEIAGNLTDCPRNPIPTSCPPNNLRTCKRCISSQPKPITTAAGYRNISGLFQLGSVPHPFTTTALNAERDSVEVRFVRRLGFKSRDAWITAITQDWLGQGVSAARRSSSLKEVIAGEHGYWNTLFLTAETEYHEDLDWIFGFDIPRNGTGDGKSETPVPGPERRPKAETKGPVVSQEQLSLERDRLHKIREGLASKSKHFIAIRDAVESWNLADTEIWRFTRAYSARRRLERLKWEDEEEHYAGAEKKGSKSRWGRWFDRD</sequence>
<gene>
    <name evidence="3" type="ORF">PV09_07442</name>
</gene>
<dbReference type="EMBL" id="KN847557">
    <property type="protein sequence ID" value="KIW01156.1"/>
    <property type="molecule type" value="Genomic_DNA"/>
</dbReference>
<keyword evidence="2" id="KW-1133">Transmembrane helix</keyword>
<protein>
    <submittedName>
        <fullName evidence="3">Uncharacterized protein</fullName>
    </submittedName>
</protein>
<dbReference type="Proteomes" id="UP000053259">
    <property type="component" value="Unassembled WGS sequence"/>
</dbReference>
<evidence type="ECO:0000313" key="3">
    <source>
        <dbReference type="EMBL" id="KIW01156.1"/>
    </source>
</evidence>
<keyword evidence="2" id="KW-0472">Membrane</keyword>
<keyword evidence="2" id="KW-0812">Transmembrane</keyword>
<proteinExistence type="predicted"/>
<dbReference type="VEuPathDB" id="FungiDB:PV09_07442"/>